<dbReference type="PRINTS" id="PR00723">
    <property type="entry name" value="SUBTILISIN"/>
</dbReference>
<feature type="region of interest" description="Disordered" evidence="13">
    <location>
        <begin position="400"/>
        <end position="420"/>
    </location>
</feature>
<evidence type="ECO:0000256" key="7">
    <source>
        <dbReference type="ARBA" id="ARBA00022801"/>
    </source>
</evidence>
<feature type="transmembrane region" description="Helical" evidence="14">
    <location>
        <begin position="424"/>
        <end position="444"/>
    </location>
</feature>
<dbReference type="InterPro" id="IPR000209">
    <property type="entry name" value="Peptidase_S8/S53_dom"/>
</dbReference>
<dbReference type="PROSITE" id="PS00136">
    <property type="entry name" value="SUBTILASE_ASP"/>
    <property type="match status" value="1"/>
</dbReference>
<keyword evidence="18" id="KW-1185">Reference proteome</keyword>
<keyword evidence="7 11" id="KW-0378">Hydrolase</keyword>
<dbReference type="EMBL" id="JBIAQY010000001">
    <property type="protein sequence ID" value="MFF3566684.1"/>
    <property type="molecule type" value="Genomic_DNA"/>
</dbReference>
<dbReference type="InterPro" id="IPR015500">
    <property type="entry name" value="Peptidase_S8_subtilisin-rel"/>
</dbReference>
<dbReference type="PROSITE" id="PS51892">
    <property type="entry name" value="SUBTILASE"/>
    <property type="match status" value="1"/>
</dbReference>
<keyword evidence="9 14" id="KW-1133">Transmembrane helix</keyword>
<sequence>MLCAATVLGSAVFAVPGPANAVQPPTVDPRALGAAQALSGHPAPLEPTEQREVCATPMLSGTAPADAPIAQRVLNLPAAWQFSEGAGQKVAVVDTGVNRHPRLPNLQAGGDYVSNSDGTTDCDGHGTIVAGIIAGQPSANDGFSGVAPQAQILSIRQLSLAFAAKNNRSGGQSPGAISDSGYGNVLTLSAAVVRATDMGATVINISEVACTGAGYDTADGSLGAAVQYAYNHNVVVVAAAGNMQSDGPCKTQNSGSGWDGVQTIPSPAWFDKYVLSVGSVDPNGSPSELTLRGPWIGAAAVGREIVSLDSKTGGTGLVNAVQGNDGIRPIEGTSFAAPYVSGLAALVRSRFPKLTAGEVIDRIERTAHHPGATRDDSVGYGMIDPVAALTAVLPDRPVSAGADVPRAIPTPYSPPPADTRPRKYATIGSIACLSVLGIGIALAIPLRRRPGTAADTLDPDR</sequence>
<feature type="domain" description="Peptidase S8/S53" evidence="16">
    <location>
        <begin position="85"/>
        <end position="381"/>
    </location>
</feature>
<keyword evidence="6 15" id="KW-0732">Signal</keyword>
<gene>
    <name evidence="17" type="primary">mycP</name>
    <name evidence="17" type="ORF">ACFYXQ_02765</name>
</gene>
<organism evidence="17 18">
    <name type="scientific">Nocardia jiangxiensis</name>
    <dbReference type="NCBI Taxonomy" id="282685"/>
    <lineage>
        <taxon>Bacteria</taxon>
        <taxon>Bacillati</taxon>
        <taxon>Actinomycetota</taxon>
        <taxon>Actinomycetes</taxon>
        <taxon>Mycobacteriales</taxon>
        <taxon>Nocardiaceae</taxon>
        <taxon>Nocardia</taxon>
    </lineage>
</organism>
<dbReference type="PROSITE" id="PS00138">
    <property type="entry name" value="SUBTILASE_SER"/>
    <property type="match status" value="1"/>
</dbReference>
<evidence type="ECO:0000256" key="4">
    <source>
        <dbReference type="ARBA" id="ARBA00022670"/>
    </source>
</evidence>
<name>A0ABW6RT05_9NOCA</name>
<dbReference type="SUPFAM" id="SSF52743">
    <property type="entry name" value="Subtilisin-like"/>
    <property type="match status" value="1"/>
</dbReference>
<dbReference type="InterPro" id="IPR023827">
    <property type="entry name" value="Peptidase_S8_Asp-AS"/>
</dbReference>
<dbReference type="GO" id="GO:0008233">
    <property type="term" value="F:peptidase activity"/>
    <property type="evidence" value="ECO:0007669"/>
    <property type="project" value="UniProtKB-KW"/>
</dbReference>
<evidence type="ECO:0000256" key="1">
    <source>
        <dbReference type="ARBA" id="ARBA00004162"/>
    </source>
</evidence>
<evidence type="ECO:0000256" key="10">
    <source>
        <dbReference type="ARBA" id="ARBA00023136"/>
    </source>
</evidence>
<accession>A0ABW6RT05</accession>
<feature type="active site" description="Charge relay system" evidence="11">
    <location>
        <position position="334"/>
    </location>
</feature>
<dbReference type="InterPro" id="IPR023834">
    <property type="entry name" value="T7SS_pept_S8A_mycosin"/>
</dbReference>
<keyword evidence="10 14" id="KW-0472">Membrane</keyword>
<evidence type="ECO:0000256" key="12">
    <source>
        <dbReference type="RuleBase" id="RU003355"/>
    </source>
</evidence>
<evidence type="ECO:0000256" key="3">
    <source>
        <dbReference type="ARBA" id="ARBA00022475"/>
    </source>
</evidence>
<evidence type="ECO:0000256" key="13">
    <source>
        <dbReference type="SAM" id="MobiDB-lite"/>
    </source>
</evidence>
<evidence type="ECO:0000256" key="2">
    <source>
        <dbReference type="ARBA" id="ARBA00011073"/>
    </source>
</evidence>
<dbReference type="Proteomes" id="UP001601992">
    <property type="component" value="Unassembled WGS sequence"/>
</dbReference>
<evidence type="ECO:0000256" key="8">
    <source>
        <dbReference type="ARBA" id="ARBA00022825"/>
    </source>
</evidence>
<evidence type="ECO:0000256" key="14">
    <source>
        <dbReference type="SAM" id="Phobius"/>
    </source>
</evidence>
<evidence type="ECO:0000313" key="18">
    <source>
        <dbReference type="Proteomes" id="UP001601992"/>
    </source>
</evidence>
<dbReference type="Gene3D" id="3.40.50.200">
    <property type="entry name" value="Peptidase S8/S53 domain"/>
    <property type="match status" value="1"/>
</dbReference>
<dbReference type="RefSeq" id="WP_040818786.1">
    <property type="nucleotide sequence ID" value="NZ_JBIAQY010000001.1"/>
</dbReference>
<dbReference type="InterPro" id="IPR036852">
    <property type="entry name" value="Peptidase_S8/S53_dom_sf"/>
</dbReference>
<feature type="active site" description="Charge relay system" evidence="11">
    <location>
        <position position="94"/>
    </location>
</feature>
<feature type="chain" id="PRO_5046283404" evidence="15">
    <location>
        <begin position="22"/>
        <end position="461"/>
    </location>
</feature>
<dbReference type="PANTHER" id="PTHR42884">
    <property type="entry name" value="PROPROTEIN CONVERTASE SUBTILISIN/KEXIN-RELATED"/>
    <property type="match status" value="1"/>
</dbReference>
<comment type="subcellular location">
    <subcellularLocation>
        <location evidence="1">Cell membrane</location>
        <topology evidence="1">Single-pass membrane protein</topology>
    </subcellularLocation>
</comment>
<dbReference type="PANTHER" id="PTHR42884:SF14">
    <property type="entry name" value="NEUROENDOCRINE CONVERTASE 1"/>
    <property type="match status" value="1"/>
</dbReference>
<keyword evidence="3" id="KW-1003">Cell membrane</keyword>
<evidence type="ECO:0000256" key="5">
    <source>
        <dbReference type="ARBA" id="ARBA00022692"/>
    </source>
</evidence>
<feature type="active site" description="Charge relay system" evidence="11">
    <location>
        <position position="125"/>
    </location>
</feature>
<protein>
    <submittedName>
        <fullName evidence="17">Type VII secretion-associated serine protease mycosin</fullName>
    </submittedName>
</protein>
<keyword evidence="4 11" id="KW-0645">Protease</keyword>
<proteinExistence type="inferred from homology"/>
<feature type="signal peptide" evidence="15">
    <location>
        <begin position="1"/>
        <end position="21"/>
    </location>
</feature>
<evidence type="ECO:0000256" key="9">
    <source>
        <dbReference type="ARBA" id="ARBA00022989"/>
    </source>
</evidence>
<dbReference type="Pfam" id="PF00082">
    <property type="entry name" value="Peptidase_S8"/>
    <property type="match status" value="1"/>
</dbReference>
<comment type="similarity">
    <text evidence="2 11 12">Belongs to the peptidase S8 family.</text>
</comment>
<keyword evidence="5 14" id="KW-0812">Transmembrane</keyword>
<reference evidence="17 18" key="1">
    <citation type="submission" date="2024-10" db="EMBL/GenBank/DDBJ databases">
        <title>The Natural Products Discovery Center: Release of the First 8490 Sequenced Strains for Exploring Actinobacteria Biosynthetic Diversity.</title>
        <authorList>
            <person name="Kalkreuter E."/>
            <person name="Kautsar S.A."/>
            <person name="Yang D."/>
            <person name="Bader C.D."/>
            <person name="Teijaro C.N."/>
            <person name="Fluegel L."/>
            <person name="Davis C.M."/>
            <person name="Simpson J.R."/>
            <person name="Lauterbach L."/>
            <person name="Steele A.D."/>
            <person name="Gui C."/>
            <person name="Meng S."/>
            <person name="Li G."/>
            <person name="Viehrig K."/>
            <person name="Ye F."/>
            <person name="Su P."/>
            <person name="Kiefer A.F."/>
            <person name="Nichols A."/>
            <person name="Cepeda A.J."/>
            <person name="Yan W."/>
            <person name="Fan B."/>
            <person name="Jiang Y."/>
            <person name="Adhikari A."/>
            <person name="Zheng C.-J."/>
            <person name="Schuster L."/>
            <person name="Cowan T.M."/>
            <person name="Smanski M.J."/>
            <person name="Chevrette M.G."/>
            <person name="De Carvalho L.P.S."/>
            <person name="Shen B."/>
        </authorList>
    </citation>
    <scope>NUCLEOTIDE SEQUENCE [LARGE SCALE GENOMIC DNA]</scope>
    <source>
        <strain evidence="17 18">NPDC002593</strain>
    </source>
</reference>
<dbReference type="InterPro" id="IPR023828">
    <property type="entry name" value="Peptidase_S8_Ser-AS"/>
</dbReference>
<evidence type="ECO:0000256" key="11">
    <source>
        <dbReference type="PROSITE-ProRule" id="PRU01240"/>
    </source>
</evidence>
<evidence type="ECO:0000256" key="6">
    <source>
        <dbReference type="ARBA" id="ARBA00022729"/>
    </source>
</evidence>
<dbReference type="InterPro" id="IPR022398">
    <property type="entry name" value="Peptidase_S8_His-AS"/>
</dbReference>
<keyword evidence="8 11" id="KW-0720">Serine protease</keyword>
<dbReference type="NCBIfam" id="TIGR03921">
    <property type="entry name" value="T7SS_mycosin"/>
    <property type="match status" value="1"/>
</dbReference>
<dbReference type="GO" id="GO:0006508">
    <property type="term" value="P:proteolysis"/>
    <property type="evidence" value="ECO:0007669"/>
    <property type="project" value="UniProtKB-KW"/>
</dbReference>
<evidence type="ECO:0000259" key="16">
    <source>
        <dbReference type="Pfam" id="PF00082"/>
    </source>
</evidence>
<evidence type="ECO:0000313" key="17">
    <source>
        <dbReference type="EMBL" id="MFF3566684.1"/>
    </source>
</evidence>
<dbReference type="PROSITE" id="PS00137">
    <property type="entry name" value="SUBTILASE_HIS"/>
    <property type="match status" value="1"/>
</dbReference>
<comment type="caution">
    <text evidence="17">The sequence shown here is derived from an EMBL/GenBank/DDBJ whole genome shotgun (WGS) entry which is preliminary data.</text>
</comment>
<evidence type="ECO:0000256" key="15">
    <source>
        <dbReference type="SAM" id="SignalP"/>
    </source>
</evidence>